<keyword evidence="2" id="KW-1185">Reference proteome</keyword>
<accession>A0ACB1A5F3</accession>
<organism evidence="1 2">
    <name type="scientific">Meloidogyne enterolobii</name>
    <name type="common">Root-knot nematode worm</name>
    <name type="synonym">Meloidogyne mayaguensis</name>
    <dbReference type="NCBI Taxonomy" id="390850"/>
    <lineage>
        <taxon>Eukaryota</taxon>
        <taxon>Metazoa</taxon>
        <taxon>Ecdysozoa</taxon>
        <taxon>Nematoda</taxon>
        <taxon>Chromadorea</taxon>
        <taxon>Rhabditida</taxon>
        <taxon>Tylenchina</taxon>
        <taxon>Tylenchomorpha</taxon>
        <taxon>Tylenchoidea</taxon>
        <taxon>Meloidogynidae</taxon>
        <taxon>Meloidogyninae</taxon>
        <taxon>Meloidogyne</taxon>
    </lineage>
</organism>
<evidence type="ECO:0000313" key="1">
    <source>
        <dbReference type="EMBL" id="CAK5086672.1"/>
    </source>
</evidence>
<proteinExistence type="predicted"/>
<dbReference type="EMBL" id="CAVMJV010000061">
    <property type="protein sequence ID" value="CAK5086672.1"/>
    <property type="molecule type" value="Genomic_DNA"/>
</dbReference>
<comment type="caution">
    <text evidence="1">The sequence shown here is derived from an EMBL/GenBank/DDBJ whole genome shotgun (WGS) entry which is preliminary data.</text>
</comment>
<sequence>MYFVLIAVLAGSRLFLFVIASYELLWQNKPIPLVELFYPLTHLITLAFLFYFTEQFLRLSLAPPGPIFCVWLFFVLTGLPELFNLINYCFGNEFYFLSTCIAKLVWWPLCFFQFILNCFSTIPTGQSNQSPEEKVSFLNNQLFIWFDPLVKIGHKRPIVEKDVFRLLPEMGAKRLFRRWCKEREKQQIGKSGDFNYSTSQLNGPSKQSKENIQNYNERTPLLPTFKEKQQKLKNKKPSSIINCLWNLFRWEIIGAMIAKLFSDLLQITTPLLLGFNMMNSIGCKVQSVLTSAVYAKVNLMAIDVDRFYQVIPLLQQIWSSPLQVVLSLFVLYQVMGWSVIGGVLFMIALIPCNLCVVRRTKIWQMDQMTLKDSRLRMLNEVLTGIRAVKLYAWEVPMKQVIDQIREHEVKLIRKAALLRTCSDVLNLTSPYFVSIITFALYIFSDPVHNILTPEVAFVSLTLFSQLRIPMMVLAELIGQLVQTAVSNRRLKHFLVAGEIDPEAVERDLDPQYERAIDVEFASFDWKTKTKKLVKTHSHLPPGHQHLIRGSTTNICIPYSLNNLELHLRRGLLVAVVGRVGAGKTSLLHALLGEMNKVYGFVGLRGRAAYVPQQPWVLNRTVRENILFSNLDDGEKPNEELYARVVDACALKSDFAVLPEGDQTEIGERGINLSGGQKARVNLARALYHQADIYLLDDVLSAVDAIVGRHLFDLAIGPESLTKGSTRVLVTHSLAYLAETDWIVVMEDGQILGQGTYEELLNEPKTAQLIAHLEEKEKENEKEDEKEGKKYFFQEYFKIFRRTNRK</sequence>
<evidence type="ECO:0000313" key="2">
    <source>
        <dbReference type="Proteomes" id="UP001497535"/>
    </source>
</evidence>
<protein>
    <submittedName>
        <fullName evidence="1">Uncharacterized protein</fullName>
    </submittedName>
</protein>
<name>A0ACB1A5F3_MELEN</name>
<reference evidence="1" key="1">
    <citation type="submission" date="2023-11" db="EMBL/GenBank/DDBJ databases">
        <authorList>
            <person name="Poullet M."/>
        </authorList>
    </citation>
    <scope>NUCLEOTIDE SEQUENCE</scope>
    <source>
        <strain evidence="1">E1834</strain>
    </source>
</reference>
<dbReference type="Proteomes" id="UP001497535">
    <property type="component" value="Unassembled WGS sequence"/>
</dbReference>
<gene>
    <name evidence="1" type="ORF">MENTE1834_LOCUS34185</name>
</gene>